<dbReference type="Proteomes" id="UP000250918">
    <property type="component" value="Unassembled WGS sequence"/>
</dbReference>
<dbReference type="InterPro" id="IPR038726">
    <property type="entry name" value="PDDEXK_AddAB-type"/>
</dbReference>
<feature type="region of interest" description="Disordered" evidence="1">
    <location>
        <begin position="421"/>
        <end position="443"/>
    </location>
</feature>
<proteinExistence type="predicted"/>
<dbReference type="EMBL" id="PQAP01000053">
    <property type="protein sequence ID" value="PWB73501.1"/>
    <property type="molecule type" value="Genomic_DNA"/>
</dbReference>
<name>A0A855X1U1_9BACT</name>
<gene>
    <name evidence="3" type="ORF">C3F09_05205</name>
</gene>
<dbReference type="InterPro" id="IPR011604">
    <property type="entry name" value="PDDEXK-like_dom_sf"/>
</dbReference>
<comment type="caution">
    <text evidence="3">The sequence shown here is derived from an EMBL/GenBank/DDBJ whole genome shotgun (WGS) entry which is preliminary data.</text>
</comment>
<evidence type="ECO:0000313" key="3">
    <source>
        <dbReference type="EMBL" id="PWB73501.1"/>
    </source>
</evidence>
<dbReference type="AlphaFoldDB" id="A0A855X1U1"/>
<dbReference type="Gene3D" id="3.90.320.10">
    <property type="match status" value="1"/>
</dbReference>
<evidence type="ECO:0000313" key="4">
    <source>
        <dbReference type="Proteomes" id="UP000250918"/>
    </source>
</evidence>
<protein>
    <recommendedName>
        <fullName evidence="2">PD-(D/E)XK endonuclease-like domain-containing protein</fullName>
    </recommendedName>
</protein>
<sequence length="443" mass="51180">MRLVGIGHEICRGVDTGRCRQKMKGSEESMPSSYSHNSLKTFEQCPRRFKFQYVEKVSMPSRVSADTYLGNAVHQALHRLYERVGDGVLWPLPEFLAFYDAEWEKPERREIAVPKEYMTVDDYIRNGRTMLETYYKRFEPFQDGTLLGVEHDLSTSIPNTNFRIKGRIDRLWKRRDGVVEICDYKTGGNLPRGGRDPKFWFQMGLYHWLVKENFPQFGAIELVQYYLKLDEVIPYRMSEEELDLIAGQTRNLIIDTIQAGRLDAFPTQEGYWCDYCDYFSLCPAKRHQLILDAEAGKTDGREKSTAESASQLAERFLRVDKQKKEVEAEHEAVKQDLIQMARELGMDKIQGTGGGSVSVKLTREEKFPTKSNDPEGYASMSSLVRQFHLDTCLTLDVRALAEMYHKERLSDDQRTKLSQFVRVVEGSRVTPKHKKSDEDEDAG</sequence>
<accession>A0A855X1U1</accession>
<evidence type="ECO:0000259" key="2">
    <source>
        <dbReference type="Pfam" id="PF12705"/>
    </source>
</evidence>
<organism evidence="3 4">
    <name type="scientific">candidate division GN15 bacterium</name>
    <dbReference type="NCBI Taxonomy" id="2072418"/>
    <lineage>
        <taxon>Bacteria</taxon>
        <taxon>candidate division GN15</taxon>
    </lineage>
</organism>
<evidence type="ECO:0000256" key="1">
    <source>
        <dbReference type="SAM" id="MobiDB-lite"/>
    </source>
</evidence>
<dbReference type="Pfam" id="PF12705">
    <property type="entry name" value="PDDEXK_1"/>
    <property type="match status" value="1"/>
</dbReference>
<reference evidence="3 4" key="1">
    <citation type="journal article" date="2018" name="ISME J.">
        <title>A methanotrophic archaeon couples anaerobic oxidation of methane to Fe(III) reduction.</title>
        <authorList>
            <person name="Cai C."/>
            <person name="Leu A.O."/>
            <person name="Xie G.J."/>
            <person name="Guo J."/>
            <person name="Feng Y."/>
            <person name="Zhao J.X."/>
            <person name="Tyson G.W."/>
            <person name="Yuan Z."/>
            <person name="Hu S."/>
        </authorList>
    </citation>
    <scope>NUCLEOTIDE SEQUENCE [LARGE SCALE GENOMIC DNA]</scope>
    <source>
        <strain evidence="3">FeB_12</strain>
    </source>
</reference>
<feature type="domain" description="PD-(D/E)XK endonuclease-like" evidence="2">
    <location>
        <begin position="34"/>
        <end position="283"/>
    </location>
</feature>